<evidence type="ECO:0000313" key="1">
    <source>
        <dbReference type="EMBL" id="SDM91486.1"/>
    </source>
</evidence>
<proteinExistence type="predicted"/>
<reference evidence="2" key="1">
    <citation type="submission" date="2016-10" db="EMBL/GenBank/DDBJ databases">
        <authorList>
            <person name="Varghese N."/>
            <person name="Submissions S."/>
        </authorList>
    </citation>
    <scope>NUCLEOTIDE SEQUENCE [LARGE SCALE GENOMIC DNA]</scope>
    <source>
        <strain evidence="2">CGMCC 1.6854</strain>
    </source>
</reference>
<protein>
    <submittedName>
        <fullName evidence="1">Uncharacterized protein</fullName>
    </submittedName>
</protein>
<accession>A0A1G9X4S9</accession>
<dbReference type="RefSeq" id="WP_090235085.1">
    <property type="nucleotide sequence ID" value="NZ_FNHW01000001.1"/>
</dbReference>
<dbReference type="STRING" id="459525.SAMN04488137_2559"/>
<gene>
    <name evidence="1" type="ORF">SAMN04488137_2559</name>
</gene>
<dbReference type="EMBL" id="FNHW01000001">
    <property type="protein sequence ID" value="SDM91486.1"/>
    <property type="molecule type" value="Genomic_DNA"/>
</dbReference>
<sequence length="75" mass="8605">MKSALQEHRLMIVKEINPTIHSGFNLPTILKLPVFMKSLEHKPPDDLPLKKEKPALPVRNPIGRPAFLFMRLLVL</sequence>
<dbReference type="AlphaFoldDB" id="A0A1G9X4S9"/>
<name>A0A1G9X4S9_9BACL</name>
<organism evidence="1 2">
    <name type="scientific">Fictibacillus solisalsi</name>
    <dbReference type="NCBI Taxonomy" id="459525"/>
    <lineage>
        <taxon>Bacteria</taxon>
        <taxon>Bacillati</taxon>
        <taxon>Bacillota</taxon>
        <taxon>Bacilli</taxon>
        <taxon>Bacillales</taxon>
        <taxon>Fictibacillaceae</taxon>
        <taxon>Fictibacillus</taxon>
    </lineage>
</organism>
<dbReference type="OrthoDB" id="9944827at2"/>
<keyword evidence="2" id="KW-1185">Reference proteome</keyword>
<evidence type="ECO:0000313" key="2">
    <source>
        <dbReference type="Proteomes" id="UP000199544"/>
    </source>
</evidence>
<dbReference type="Proteomes" id="UP000199544">
    <property type="component" value="Unassembled WGS sequence"/>
</dbReference>